<dbReference type="SUPFAM" id="SSF103481">
    <property type="entry name" value="Multidrug resistance efflux transporter EmrE"/>
    <property type="match status" value="2"/>
</dbReference>
<dbReference type="InterPro" id="IPR050638">
    <property type="entry name" value="AA-Vitamin_Transporters"/>
</dbReference>
<evidence type="ECO:0000256" key="5">
    <source>
        <dbReference type="ARBA" id="ARBA00023136"/>
    </source>
</evidence>
<proteinExistence type="inferred from homology"/>
<feature type="transmembrane region" description="Helical" evidence="6">
    <location>
        <begin position="36"/>
        <end position="57"/>
    </location>
</feature>
<dbReference type="PANTHER" id="PTHR32322:SF2">
    <property type="entry name" value="EAMA DOMAIN-CONTAINING PROTEIN"/>
    <property type="match status" value="1"/>
</dbReference>
<comment type="subcellular location">
    <subcellularLocation>
        <location evidence="1">Endomembrane system</location>
        <topology evidence="1">Multi-pass membrane protein</topology>
    </subcellularLocation>
</comment>
<dbReference type="InterPro" id="IPR000620">
    <property type="entry name" value="EamA_dom"/>
</dbReference>
<feature type="transmembrane region" description="Helical" evidence="6">
    <location>
        <begin position="220"/>
        <end position="240"/>
    </location>
</feature>
<feature type="transmembrane region" description="Helical" evidence="6">
    <location>
        <begin position="252"/>
        <end position="270"/>
    </location>
</feature>
<keyword evidence="9" id="KW-1185">Reference proteome</keyword>
<feature type="transmembrane region" description="Helical" evidence="6">
    <location>
        <begin position="77"/>
        <end position="95"/>
    </location>
</feature>
<dbReference type="PANTHER" id="PTHR32322">
    <property type="entry name" value="INNER MEMBRANE TRANSPORTER"/>
    <property type="match status" value="1"/>
</dbReference>
<feature type="transmembrane region" description="Helical" evidence="6">
    <location>
        <begin position="160"/>
        <end position="177"/>
    </location>
</feature>
<evidence type="ECO:0000256" key="1">
    <source>
        <dbReference type="ARBA" id="ARBA00004127"/>
    </source>
</evidence>
<accession>A0ABX7LEZ4</accession>
<evidence type="ECO:0000313" key="9">
    <source>
        <dbReference type="Proteomes" id="UP000663452"/>
    </source>
</evidence>
<feature type="transmembrane region" description="Helical" evidence="6">
    <location>
        <begin position="130"/>
        <end position="148"/>
    </location>
</feature>
<evidence type="ECO:0000256" key="3">
    <source>
        <dbReference type="ARBA" id="ARBA00022692"/>
    </source>
</evidence>
<evidence type="ECO:0000313" key="8">
    <source>
        <dbReference type="EMBL" id="QSF45948.1"/>
    </source>
</evidence>
<dbReference type="RefSeq" id="WP_206103468.1">
    <property type="nucleotide sequence ID" value="NZ_CP070969.1"/>
</dbReference>
<feature type="domain" description="EamA" evidence="7">
    <location>
        <begin position="159"/>
        <end position="293"/>
    </location>
</feature>
<dbReference type="Proteomes" id="UP000663452">
    <property type="component" value="Chromosome"/>
</dbReference>
<sequence>MNVQRSKGIVMASGGALLWGVSGTVAQQLFQQAMLPAAWLVTVRLLISGGLFLLFCLRQEGSFVWRVWLERRFTLQILLFGLLGMLGVQFTYFASIESGNAAIATLLQYLAPLFILLYTMVWKRTRLTPLDLIGATLALAGTYLLLTGGNTAQLTVPLKGLLWGLLSGVSLAFYTLYSAPLLKKYSTPLLMGWGMLAGGTGMNLIHPFWSAPPLEWSPSIIGAILFVIVLGTLVPFYLYIASLRYIAPHEASLLSCTEPVSAIVFSVLWLSVPFNAVQAIGAGMIVLMTLLISRRAAEK</sequence>
<name>A0ABX7LEZ4_9BACL</name>
<feature type="transmembrane region" description="Helical" evidence="6">
    <location>
        <begin position="276"/>
        <end position="293"/>
    </location>
</feature>
<reference evidence="8 9" key="1">
    <citation type="submission" date="2021-02" db="EMBL/GenBank/DDBJ databases">
        <title>Paenibacillus tianjinensis sp. nov.</title>
        <authorList>
            <person name="Liu H."/>
        </authorList>
    </citation>
    <scope>NUCLEOTIDE SEQUENCE [LARGE SCALE GENOMIC DNA]</scope>
    <source>
        <strain evidence="8 9">TB2019</strain>
    </source>
</reference>
<feature type="transmembrane region" description="Helical" evidence="6">
    <location>
        <begin position="101"/>
        <end position="118"/>
    </location>
</feature>
<dbReference type="EMBL" id="CP070969">
    <property type="protein sequence ID" value="QSF45948.1"/>
    <property type="molecule type" value="Genomic_DNA"/>
</dbReference>
<evidence type="ECO:0000256" key="6">
    <source>
        <dbReference type="SAM" id="Phobius"/>
    </source>
</evidence>
<protein>
    <submittedName>
        <fullName evidence="8">EamA family transporter</fullName>
    </submittedName>
</protein>
<comment type="similarity">
    <text evidence="2">Belongs to the EamA transporter family.</text>
</comment>
<keyword evidence="5 6" id="KW-0472">Membrane</keyword>
<organism evidence="8 9">
    <name type="scientific">Paenibacillus tianjinensis</name>
    <dbReference type="NCBI Taxonomy" id="2810347"/>
    <lineage>
        <taxon>Bacteria</taxon>
        <taxon>Bacillati</taxon>
        <taxon>Bacillota</taxon>
        <taxon>Bacilli</taxon>
        <taxon>Bacillales</taxon>
        <taxon>Paenibacillaceae</taxon>
        <taxon>Paenibacillus</taxon>
    </lineage>
</organism>
<gene>
    <name evidence="8" type="ORF">JRJ22_04760</name>
</gene>
<feature type="domain" description="EamA" evidence="7">
    <location>
        <begin position="7"/>
        <end position="146"/>
    </location>
</feature>
<evidence type="ECO:0000256" key="2">
    <source>
        <dbReference type="ARBA" id="ARBA00007362"/>
    </source>
</evidence>
<evidence type="ECO:0000256" key="4">
    <source>
        <dbReference type="ARBA" id="ARBA00022989"/>
    </source>
</evidence>
<keyword evidence="4 6" id="KW-1133">Transmembrane helix</keyword>
<feature type="transmembrane region" description="Helical" evidence="6">
    <location>
        <begin position="189"/>
        <end position="208"/>
    </location>
</feature>
<dbReference type="Pfam" id="PF00892">
    <property type="entry name" value="EamA"/>
    <property type="match status" value="2"/>
</dbReference>
<keyword evidence="3 6" id="KW-0812">Transmembrane</keyword>
<dbReference type="InterPro" id="IPR037185">
    <property type="entry name" value="EmrE-like"/>
</dbReference>
<evidence type="ECO:0000259" key="7">
    <source>
        <dbReference type="Pfam" id="PF00892"/>
    </source>
</evidence>